<reference evidence="2 3" key="1">
    <citation type="submission" date="2020-07" db="EMBL/GenBank/DDBJ databases">
        <title>Halophilic bacteria isolated from french cheeses.</title>
        <authorList>
            <person name="Kothe C.I."/>
            <person name="Farah-Kraiem B."/>
            <person name="Renault P."/>
            <person name="Dridi B."/>
        </authorList>
    </citation>
    <scope>NUCLEOTIDE SEQUENCE [LARGE SCALE GENOMIC DNA]</scope>
    <source>
        <strain evidence="2 3">FME20</strain>
    </source>
</reference>
<comment type="caution">
    <text evidence="2">The sequence shown here is derived from an EMBL/GenBank/DDBJ whole genome shotgun (WGS) entry which is preliminary data.</text>
</comment>
<protein>
    <submittedName>
        <fullName evidence="2">GNAT family N-acetyltransferase</fullName>
    </submittedName>
</protein>
<accession>A0ABR9FX37</accession>
<evidence type="ECO:0000313" key="3">
    <source>
        <dbReference type="Proteomes" id="UP001645038"/>
    </source>
</evidence>
<proteinExistence type="predicted"/>
<dbReference type="SUPFAM" id="SSF55729">
    <property type="entry name" value="Acyl-CoA N-acyltransferases (Nat)"/>
    <property type="match status" value="1"/>
</dbReference>
<dbReference type="Proteomes" id="UP001645038">
    <property type="component" value="Unassembled WGS sequence"/>
</dbReference>
<dbReference type="PANTHER" id="PTHR43610">
    <property type="entry name" value="BLL6696 PROTEIN"/>
    <property type="match status" value="1"/>
</dbReference>
<dbReference type="InterPro" id="IPR000182">
    <property type="entry name" value="GNAT_dom"/>
</dbReference>
<evidence type="ECO:0000313" key="2">
    <source>
        <dbReference type="EMBL" id="MBE0463204.1"/>
    </source>
</evidence>
<dbReference type="InterPro" id="IPR016181">
    <property type="entry name" value="Acyl_CoA_acyltransferase"/>
</dbReference>
<feature type="domain" description="N-acetyltransferase" evidence="1">
    <location>
        <begin position="13"/>
        <end position="151"/>
    </location>
</feature>
<dbReference type="EMBL" id="RRZB01000013">
    <property type="protein sequence ID" value="MBE0463204.1"/>
    <property type="molecule type" value="Genomic_DNA"/>
</dbReference>
<sequence length="197" mass="22501">MFIKEQQLEGEHIVLEHLHSGHIEPLQQAVAEGEAWKIWYASVPQPDEIGAYVERAIEDAKTGNIAYAVRHKISGDIVGTTRFYQVDAPNRRAMLGYTWYSQSVRRTAVNTECKFLMLQNLFEASEAVAVELRTHFFNQASRQAIERLGAKQDGILRSHQIMRDGSLRDTVVYSIIASEWPAVRMHLNSKLESYRTP</sequence>
<dbReference type="RefSeq" id="WP_192537766.1">
    <property type="nucleotide sequence ID" value="NZ_JABUZA010000030.1"/>
</dbReference>
<name>A0ABR9FX37_9GAMM</name>
<dbReference type="PANTHER" id="PTHR43610:SF1">
    <property type="entry name" value="N-ACETYLTRANSFERASE DOMAIN-CONTAINING PROTEIN"/>
    <property type="match status" value="1"/>
</dbReference>
<dbReference type="Pfam" id="PF13302">
    <property type="entry name" value="Acetyltransf_3"/>
    <property type="match status" value="1"/>
</dbReference>
<organism evidence="2 3">
    <name type="scientific">Halomonas colorata</name>
    <dbReference type="NCBI Taxonomy" id="2742615"/>
    <lineage>
        <taxon>Bacteria</taxon>
        <taxon>Pseudomonadati</taxon>
        <taxon>Pseudomonadota</taxon>
        <taxon>Gammaproteobacteria</taxon>
        <taxon>Oceanospirillales</taxon>
        <taxon>Halomonadaceae</taxon>
        <taxon>Halomonas</taxon>
    </lineage>
</organism>
<evidence type="ECO:0000259" key="1">
    <source>
        <dbReference type="Pfam" id="PF13302"/>
    </source>
</evidence>
<gene>
    <name evidence="2" type="ORF">EI547_07015</name>
</gene>
<keyword evidence="3" id="KW-1185">Reference proteome</keyword>
<dbReference type="Gene3D" id="3.40.630.30">
    <property type="match status" value="1"/>
</dbReference>